<accession>A0AAV4TQJ8</accession>
<dbReference type="Proteomes" id="UP001054837">
    <property type="component" value="Unassembled WGS sequence"/>
</dbReference>
<proteinExistence type="predicted"/>
<sequence>MNSTPYSATEAPDCFEACLNSSYSTVCHRTRQQLKDKICASRNVNTEIEVAETLLDIINNVSNASRNSTLQHTPLRVAQTGKLSMLHSPSTVIQIEECNDVPSASPNDILNYTPPRVIRSGKRSVLYSPSTVVQIEECEHEMPLSVPRCDPSPILPSENIEMALFPSDTEVRDLFSVKNSSAMFDLVKLLLHSVPQALLLNNRTRI</sequence>
<gene>
    <name evidence="1" type="ORF">CDAR_559511</name>
</gene>
<keyword evidence="2" id="KW-1185">Reference proteome</keyword>
<evidence type="ECO:0000313" key="2">
    <source>
        <dbReference type="Proteomes" id="UP001054837"/>
    </source>
</evidence>
<comment type="caution">
    <text evidence="1">The sequence shown here is derived from an EMBL/GenBank/DDBJ whole genome shotgun (WGS) entry which is preliminary data.</text>
</comment>
<protein>
    <submittedName>
        <fullName evidence="1">Uncharacterized protein</fullName>
    </submittedName>
</protein>
<organism evidence="1 2">
    <name type="scientific">Caerostris darwini</name>
    <dbReference type="NCBI Taxonomy" id="1538125"/>
    <lineage>
        <taxon>Eukaryota</taxon>
        <taxon>Metazoa</taxon>
        <taxon>Ecdysozoa</taxon>
        <taxon>Arthropoda</taxon>
        <taxon>Chelicerata</taxon>
        <taxon>Arachnida</taxon>
        <taxon>Araneae</taxon>
        <taxon>Araneomorphae</taxon>
        <taxon>Entelegynae</taxon>
        <taxon>Araneoidea</taxon>
        <taxon>Araneidae</taxon>
        <taxon>Caerostris</taxon>
    </lineage>
</organism>
<dbReference type="AlphaFoldDB" id="A0AAV4TQJ8"/>
<dbReference type="EMBL" id="BPLQ01010159">
    <property type="protein sequence ID" value="GIY48848.1"/>
    <property type="molecule type" value="Genomic_DNA"/>
</dbReference>
<name>A0AAV4TQJ8_9ARAC</name>
<reference evidence="1 2" key="1">
    <citation type="submission" date="2021-06" db="EMBL/GenBank/DDBJ databases">
        <title>Caerostris darwini draft genome.</title>
        <authorList>
            <person name="Kono N."/>
            <person name="Arakawa K."/>
        </authorList>
    </citation>
    <scope>NUCLEOTIDE SEQUENCE [LARGE SCALE GENOMIC DNA]</scope>
</reference>
<evidence type="ECO:0000313" key="1">
    <source>
        <dbReference type="EMBL" id="GIY48848.1"/>
    </source>
</evidence>